<keyword evidence="2" id="KW-1185">Reference proteome</keyword>
<protein>
    <submittedName>
        <fullName evidence="1">Uncharacterized protein</fullName>
    </submittedName>
</protein>
<dbReference type="AlphaFoldDB" id="J9DNK7"/>
<reference evidence="2" key="2">
    <citation type="submission" date="2015-07" db="EMBL/GenBank/DDBJ databases">
        <title>Contrasting host-pathogen interactions and genome evolution in two generalist and specialist microsporidian pathogens of mosquitoes.</title>
        <authorList>
            <consortium name="The Broad Institute Genomics Platform"/>
            <consortium name="The Broad Institute Genome Sequencing Center for Infectious Disease"/>
            <person name="Cuomo C.A."/>
            <person name="Sanscrainte N.D."/>
            <person name="Goldberg J.M."/>
            <person name="Heiman D."/>
            <person name="Young S."/>
            <person name="Zeng Q."/>
            <person name="Becnel J.J."/>
            <person name="Birren B.W."/>
        </authorList>
    </citation>
    <scope>NUCLEOTIDE SEQUENCE [LARGE SCALE GENOMIC DNA]</scope>
    <source>
        <strain evidence="2">USNM 41457</strain>
    </source>
</reference>
<dbReference type="InParanoid" id="J9DNK7"/>
<evidence type="ECO:0000313" key="1">
    <source>
        <dbReference type="EMBL" id="EJW04115.1"/>
    </source>
</evidence>
<comment type="caution">
    <text evidence="1">The sequence shown here is derived from an EMBL/GenBank/DDBJ whole genome shotgun (WGS) entry which is preliminary data.</text>
</comment>
<dbReference type="VEuPathDB" id="MicrosporidiaDB:EDEG_01595"/>
<name>J9DNK7_EDHAE</name>
<gene>
    <name evidence="1" type="ORF">EDEG_01595</name>
</gene>
<accession>J9DNK7</accession>
<dbReference type="HOGENOM" id="CLU_2158314_0_0_1"/>
<sequence>MNRCFAQYVIYFISTVDCSHQIAGESNNMADITVVNQIFIENPRNPETISRKQLLLSSAGTPQQVSMTHRAKSNQKIELEKTHGESNSIEKIFTQKNKTNILKKLCILNCF</sequence>
<dbReference type="Proteomes" id="UP000003163">
    <property type="component" value="Unassembled WGS sequence"/>
</dbReference>
<reference evidence="1 2" key="1">
    <citation type="submission" date="2011-08" db="EMBL/GenBank/DDBJ databases">
        <authorList>
            <person name="Liu Z.J."/>
            <person name="Shi F.L."/>
            <person name="Lu J.Q."/>
            <person name="Li M."/>
            <person name="Wang Z.L."/>
        </authorList>
    </citation>
    <scope>NUCLEOTIDE SEQUENCE [LARGE SCALE GENOMIC DNA]</scope>
    <source>
        <strain evidence="1 2">USNM 41457</strain>
    </source>
</reference>
<dbReference type="EMBL" id="AFBI03000023">
    <property type="protein sequence ID" value="EJW04115.1"/>
    <property type="molecule type" value="Genomic_DNA"/>
</dbReference>
<evidence type="ECO:0000313" key="2">
    <source>
        <dbReference type="Proteomes" id="UP000003163"/>
    </source>
</evidence>
<organism evidence="1 2">
    <name type="scientific">Edhazardia aedis (strain USNM 41457)</name>
    <name type="common">Microsporidian parasite</name>
    <dbReference type="NCBI Taxonomy" id="1003232"/>
    <lineage>
        <taxon>Eukaryota</taxon>
        <taxon>Fungi</taxon>
        <taxon>Fungi incertae sedis</taxon>
        <taxon>Microsporidia</taxon>
        <taxon>Edhazardia</taxon>
    </lineage>
</organism>
<proteinExistence type="predicted"/>